<dbReference type="PROSITE" id="PS51704">
    <property type="entry name" value="GP_PDE"/>
    <property type="match status" value="1"/>
</dbReference>
<name>A0A927RC57_9ACTN</name>
<dbReference type="SUPFAM" id="SSF51695">
    <property type="entry name" value="PLC-like phosphodiesterases"/>
    <property type="match status" value="1"/>
</dbReference>
<dbReference type="Gene3D" id="3.20.20.190">
    <property type="entry name" value="Phosphatidylinositol (PI) phosphodiesterase"/>
    <property type="match status" value="1"/>
</dbReference>
<dbReference type="PANTHER" id="PTHR46211:SF1">
    <property type="entry name" value="GLYCEROPHOSPHODIESTER PHOSPHODIESTERASE, CYTOPLASMIC"/>
    <property type="match status" value="1"/>
</dbReference>
<reference evidence="2" key="1">
    <citation type="submission" date="2020-10" db="EMBL/GenBank/DDBJ databases">
        <title>Sequencing the genomes of 1000 actinobacteria strains.</title>
        <authorList>
            <person name="Klenk H.-P."/>
        </authorList>
    </citation>
    <scope>NUCLEOTIDE SEQUENCE</scope>
    <source>
        <strain evidence="2">DSM 45354</strain>
    </source>
</reference>
<dbReference type="InterPro" id="IPR030395">
    <property type="entry name" value="GP_PDE_dom"/>
</dbReference>
<dbReference type="AlphaFoldDB" id="A0A927RC57"/>
<protein>
    <submittedName>
        <fullName evidence="2">Glycerophosphoryl diester phosphodiesterase</fullName>
        <ecNumber evidence="2">3.1.4.46</ecNumber>
    </submittedName>
</protein>
<keyword evidence="3" id="KW-1185">Reference proteome</keyword>
<dbReference type="EC" id="3.1.4.46" evidence="2"/>
<accession>A0A927RC57</accession>
<dbReference type="GO" id="GO:0006629">
    <property type="term" value="P:lipid metabolic process"/>
    <property type="evidence" value="ECO:0007669"/>
    <property type="project" value="InterPro"/>
</dbReference>
<gene>
    <name evidence="2" type="ORF">HEB94_003628</name>
</gene>
<feature type="domain" description="GP-PDE" evidence="1">
    <location>
        <begin position="3"/>
        <end position="224"/>
    </location>
</feature>
<dbReference type="Proteomes" id="UP000638648">
    <property type="component" value="Unassembled WGS sequence"/>
</dbReference>
<dbReference type="PANTHER" id="PTHR46211">
    <property type="entry name" value="GLYCEROPHOSPHORYL DIESTER PHOSPHODIESTERASE"/>
    <property type="match status" value="1"/>
</dbReference>
<proteinExistence type="predicted"/>
<comment type="caution">
    <text evidence="2">The sequence shown here is derived from an EMBL/GenBank/DDBJ whole genome shotgun (WGS) entry which is preliminary data.</text>
</comment>
<dbReference type="RefSeq" id="WP_192750847.1">
    <property type="nucleotide sequence ID" value="NZ_BAABJL010000109.1"/>
</dbReference>
<dbReference type="InterPro" id="IPR017946">
    <property type="entry name" value="PLC-like_Pdiesterase_TIM-brl"/>
</dbReference>
<evidence type="ECO:0000259" key="1">
    <source>
        <dbReference type="PROSITE" id="PS51704"/>
    </source>
</evidence>
<keyword evidence="2" id="KW-0378">Hydrolase</keyword>
<evidence type="ECO:0000313" key="3">
    <source>
        <dbReference type="Proteomes" id="UP000638648"/>
    </source>
</evidence>
<organism evidence="2 3">
    <name type="scientific">Actinopolymorpha pittospori</name>
    <dbReference type="NCBI Taxonomy" id="648752"/>
    <lineage>
        <taxon>Bacteria</taxon>
        <taxon>Bacillati</taxon>
        <taxon>Actinomycetota</taxon>
        <taxon>Actinomycetes</taxon>
        <taxon>Propionibacteriales</taxon>
        <taxon>Actinopolymorphaceae</taxon>
        <taxon>Actinopolymorpha</taxon>
    </lineage>
</organism>
<dbReference type="GO" id="GO:0008889">
    <property type="term" value="F:glycerophosphodiester phosphodiesterase activity"/>
    <property type="evidence" value="ECO:0007669"/>
    <property type="project" value="UniProtKB-EC"/>
</dbReference>
<dbReference type="EMBL" id="JADBEM010000001">
    <property type="protein sequence ID" value="MBE1606780.1"/>
    <property type="molecule type" value="Genomic_DNA"/>
</dbReference>
<sequence length="250" mass="27066">MTFTLVGHRGALGLEPENTLRSFRRAVTEGAGAIELDLRVSLDGHLVILHDADVSRTTDGKGNVAEMTLAEIRGLDAGQGESIPTFDEVLDAIDLPIQAEIKAFDAARAAVDTIRDRNLVDRITVTSFSAEILRETLDYFPGIRAGLISSRAPRESVDQARAMGIDVLCLGLASLDEEFVDLCRREGLEVIGWPANDPDQLLHALRIGTAGVTSDFPGLLRESIRDIPEVTTLLAARPDTEHHRPGQATP</sequence>
<dbReference type="Pfam" id="PF03009">
    <property type="entry name" value="GDPD"/>
    <property type="match status" value="1"/>
</dbReference>
<evidence type="ECO:0000313" key="2">
    <source>
        <dbReference type="EMBL" id="MBE1606780.1"/>
    </source>
</evidence>